<keyword evidence="5 6" id="KW-0472">Membrane</keyword>
<dbReference type="GO" id="GO:0012505">
    <property type="term" value="C:endomembrane system"/>
    <property type="evidence" value="ECO:0007669"/>
    <property type="project" value="UniProtKB-SubCell"/>
</dbReference>
<comment type="subcellular location">
    <subcellularLocation>
        <location evidence="1">Endomembrane system</location>
        <topology evidence="1">Multi-pass membrane protein</topology>
    </subcellularLocation>
</comment>
<evidence type="ECO:0000256" key="6">
    <source>
        <dbReference type="SAM" id="Phobius"/>
    </source>
</evidence>
<evidence type="ECO:0000256" key="5">
    <source>
        <dbReference type="ARBA" id="ARBA00023136"/>
    </source>
</evidence>
<keyword evidence="3 6" id="KW-0812">Transmembrane</keyword>
<sequence>MVFFFRIDMVKTIALKGSKKLLNAWAFYDWANSVYSLVISSAVFPIFYGALFRMQGIEKVVVFGGEIARAPLISYTTSAAFVFITIIIPLLSGVADYLGNKKIFMKFFCYLGGISCMGLYWFSLENIYVGLACYFFGLVGFWVSFAINNSYLPDVAYEEQQDAVSAKGFSLGYIGSVLLLLVNLAMVMQPSFFGFDLSIPESVMQKGVESEINAAKELAKNNASIEAMKVSFLSVGIWWIIFAQYTFYHLPKGNKKEGEKKNIILNGFKELKLVWQQLRDEVKLKRYLIAFFVYSMAVQTVMLIATYFGEEEINWGTDAERTTGLIVSILVIQIVAILGATLTARASKIFGNIKTLIVVNALWVLICIYAYFVITPMDFYIAAGCVGMVMGGIQALSRSTYSKFIPETTDTASFFSFYDVAEKIGIVIGTFLYGFVAQYTGSMRNAIIFLGIFFLVGMLLLTKVEKVKNL</sequence>
<reference evidence="7 8" key="1">
    <citation type="submission" date="2018-10" db="EMBL/GenBank/DDBJ databases">
        <title>Genomic Encyclopedia of Archaeal and Bacterial Type Strains, Phase II (KMG-II): from individual species to whole genera.</title>
        <authorList>
            <person name="Goeker M."/>
        </authorList>
    </citation>
    <scope>NUCLEOTIDE SEQUENCE [LARGE SCALE GENOMIC DNA]</scope>
    <source>
        <strain evidence="7 8">DSM 25230</strain>
    </source>
</reference>
<comment type="caution">
    <text evidence="7">The sequence shown here is derived from an EMBL/GenBank/DDBJ whole genome shotgun (WGS) entry which is preliminary data.</text>
</comment>
<feature type="transmembrane region" description="Helical" evidence="6">
    <location>
        <begin position="168"/>
        <end position="188"/>
    </location>
</feature>
<feature type="transmembrane region" description="Helical" evidence="6">
    <location>
        <begin position="442"/>
        <end position="461"/>
    </location>
</feature>
<feature type="transmembrane region" description="Helical" evidence="6">
    <location>
        <begin position="287"/>
        <end position="308"/>
    </location>
</feature>
<feature type="transmembrane region" description="Helical" evidence="6">
    <location>
        <begin position="379"/>
        <end position="396"/>
    </location>
</feature>
<protein>
    <submittedName>
        <fullName evidence="7">UMF1 family MFS transporter</fullName>
    </submittedName>
</protein>
<feature type="transmembrane region" description="Helical" evidence="6">
    <location>
        <begin position="103"/>
        <end position="121"/>
    </location>
</feature>
<organism evidence="7 8">
    <name type="scientific">Maribacter vaceletii</name>
    <dbReference type="NCBI Taxonomy" id="1206816"/>
    <lineage>
        <taxon>Bacteria</taxon>
        <taxon>Pseudomonadati</taxon>
        <taxon>Bacteroidota</taxon>
        <taxon>Flavobacteriia</taxon>
        <taxon>Flavobacteriales</taxon>
        <taxon>Flavobacteriaceae</taxon>
        <taxon>Maribacter</taxon>
    </lineage>
</organism>
<evidence type="ECO:0000256" key="4">
    <source>
        <dbReference type="ARBA" id="ARBA00022989"/>
    </source>
</evidence>
<keyword evidence="4 6" id="KW-1133">Transmembrane helix</keyword>
<feature type="transmembrane region" description="Helical" evidence="6">
    <location>
        <begin position="72"/>
        <end position="91"/>
    </location>
</feature>
<feature type="transmembrane region" description="Helical" evidence="6">
    <location>
        <begin position="417"/>
        <end position="436"/>
    </location>
</feature>
<feature type="transmembrane region" description="Helical" evidence="6">
    <location>
        <begin position="127"/>
        <end position="147"/>
    </location>
</feature>
<evidence type="ECO:0000256" key="3">
    <source>
        <dbReference type="ARBA" id="ARBA00022692"/>
    </source>
</evidence>
<evidence type="ECO:0000256" key="1">
    <source>
        <dbReference type="ARBA" id="ARBA00004127"/>
    </source>
</evidence>
<accession>A0A495DS81</accession>
<keyword evidence="2" id="KW-0813">Transport</keyword>
<evidence type="ECO:0000313" key="7">
    <source>
        <dbReference type="EMBL" id="RKR06452.1"/>
    </source>
</evidence>
<dbReference type="PANTHER" id="PTHR23519">
    <property type="entry name" value="AUTOPHAGY-RELATED PROTEIN 22"/>
    <property type="match status" value="1"/>
</dbReference>
<evidence type="ECO:0000313" key="8">
    <source>
        <dbReference type="Proteomes" id="UP000269412"/>
    </source>
</evidence>
<name>A0A495DS81_9FLAO</name>
<proteinExistence type="predicted"/>
<dbReference type="PANTHER" id="PTHR23519:SF1">
    <property type="entry name" value="AUTOPHAGY-RELATED PROTEIN 22"/>
    <property type="match status" value="1"/>
</dbReference>
<dbReference type="EMBL" id="RBIQ01000014">
    <property type="protein sequence ID" value="RKR06452.1"/>
    <property type="molecule type" value="Genomic_DNA"/>
</dbReference>
<feature type="transmembrane region" description="Helical" evidence="6">
    <location>
        <begin position="323"/>
        <end position="344"/>
    </location>
</feature>
<dbReference type="InterPro" id="IPR050495">
    <property type="entry name" value="ATG22/LtaA_families"/>
</dbReference>
<dbReference type="SUPFAM" id="SSF103473">
    <property type="entry name" value="MFS general substrate transporter"/>
    <property type="match status" value="1"/>
</dbReference>
<dbReference type="InterPro" id="IPR024671">
    <property type="entry name" value="Atg22-like"/>
</dbReference>
<feature type="transmembrane region" description="Helical" evidence="6">
    <location>
        <begin position="230"/>
        <end position="250"/>
    </location>
</feature>
<dbReference type="Gene3D" id="1.20.1250.20">
    <property type="entry name" value="MFS general substrate transporter like domains"/>
    <property type="match status" value="1"/>
</dbReference>
<dbReference type="Pfam" id="PF11700">
    <property type="entry name" value="ATG22"/>
    <property type="match status" value="1"/>
</dbReference>
<gene>
    <name evidence="7" type="ORF">CLV91_3307</name>
</gene>
<evidence type="ECO:0000256" key="2">
    <source>
        <dbReference type="ARBA" id="ARBA00022448"/>
    </source>
</evidence>
<dbReference type="AlphaFoldDB" id="A0A495DS81"/>
<feature type="transmembrane region" description="Helical" evidence="6">
    <location>
        <begin position="356"/>
        <end position="373"/>
    </location>
</feature>
<dbReference type="Proteomes" id="UP000269412">
    <property type="component" value="Unassembled WGS sequence"/>
</dbReference>
<keyword evidence="8" id="KW-1185">Reference proteome</keyword>
<dbReference type="InterPro" id="IPR036259">
    <property type="entry name" value="MFS_trans_sf"/>
</dbReference>
<feature type="transmembrane region" description="Helical" evidence="6">
    <location>
        <begin position="21"/>
        <end position="52"/>
    </location>
</feature>